<organism evidence="2 3">
    <name type="scientific">Purpureocillium lilacinum</name>
    <name type="common">Paecilomyces lilacinus</name>
    <dbReference type="NCBI Taxonomy" id="33203"/>
    <lineage>
        <taxon>Eukaryota</taxon>
        <taxon>Fungi</taxon>
        <taxon>Dikarya</taxon>
        <taxon>Ascomycota</taxon>
        <taxon>Pezizomycotina</taxon>
        <taxon>Sordariomycetes</taxon>
        <taxon>Hypocreomycetidae</taxon>
        <taxon>Hypocreales</taxon>
        <taxon>Ophiocordycipitaceae</taxon>
        <taxon>Purpureocillium</taxon>
    </lineage>
</organism>
<feature type="compositionally biased region" description="Polar residues" evidence="1">
    <location>
        <begin position="227"/>
        <end position="237"/>
    </location>
</feature>
<dbReference type="Proteomes" id="UP000245956">
    <property type="component" value="Unassembled WGS sequence"/>
</dbReference>
<evidence type="ECO:0000313" key="2">
    <source>
        <dbReference type="EMBL" id="PWI77003.1"/>
    </source>
</evidence>
<feature type="region of interest" description="Disordered" evidence="1">
    <location>
        <begin position="214"/>
        <end position="237"/>
    </location>
</feature>
<comment type="caution">
    <text evidence="2">The sequence shown here is derived from an EMBL/GenBank/DDBJ whole genome shotgun (WGS) entry which is preliminary data.</text>
</comment>
<dbReference type="EMBL" id="LCWV01000001">
    <property type="protein sequence ID" value="PWI77003.1"/>
    <property type="molecule type" value="Genomic_DNA"/>
</dbReference>
<feature type="compositionally biased region" description="Basic and acidic residues" evidence="1">
    <location>
        <begin position="512"/>
        <end position="522"/>
    </location>
</feature>
<accession>A0A2U3ER78</accession>
<sequence>MAELAEADVLSEASGCLIGCPLPIKPGPDPTQHLRLCVHGRPEANSDFTIASTSVVINHAKLRGALIANHSTGAASGLHSIFDLNASFLHRQPETRLGFHPRSSNWSVTGRTAQTFHQGDFGKNSRRYTSQRTRCERWSATDPYRTRTEGRQGRHRGIVISLPTDGSPSRLLINHPPRATCAAAHRLNRSDFVALLHEVVQTYGVLEGTDVPNQLRTPVKTPKGIATPNTTTARNKSTYDTSFQDHLISYEVYPPGHTLPGSVALPQPDNLVEIREQIFRRRRPSLDPTVFTDRHFDAFRDAEALQQGTKVTATVVSIIEGNVNDRRCTCAARQKQFRNLDALTNGSLVPGNPDRYYGALPDQLHAEVCAELGGRIVPSTQGNVPVAPNFFLLAKGPDVPPSVVRRQACYVGALGARGIHSLQSYGRSEQQYDNTAYNLTATYHDGHLKMYTTHLIPPLPQKDQPGYVMTLVDTWSLTHNTDAFREGVAAFRNGMDWAEQQRERAIQQANEKAAEAEVHPSDDGSGAEAEASSSDDGSGPEAEASSTDDDGLGLNFASLAIVGDTISTRHETVPGLPSAVAPACESDTSADK</sequence>
<feature type="region of interest" description="Disordered" evidence="1">
    <location>
        <begin position="570"/>
        <end position="592"/>
    </location>
</feature>
<name>A0A2U3ER78_PURLI</name>
<evidence type="ECO:0000256" key="1">
    <source>
        <dbReference type="SAM" id="MobiDB-lite"/>
    </source>
</evidence>
<feature type="compositionally biased region" description="Low complexity" evidence="1">
    <location>
        <begin position="523"/>
        <end position="543"/>
    </location>
</feature>
<evidence type="ECO:0000313" key="3">
    <source>
        <dbReference type="Proteomes" id="UP000245956"/>
    </source>
</evidence>
<protein>
    <submittedName>
        <fullName evidence="2">Uncharacterized protein</fullName>
    </submittedName>
</protein>
<feature type="region of interest" description="Disordered" evidence="1">
    <location>
        <begin position="501"/>
        <end position="553"/>
    </location>
</feature>
<reference evidence="2 3" key="1">
    <citation type="journal article" date="2016" name="Front. Microbiol.">
        <title>Genome and transcriptome sequences reveal the specific parasitism of the nematophagous Purpureocillium lilacinum 36-1.</title>
        <authorList>
            <person name="Xie J."/>
            <person name="Li S."/>
            <person name="Mo C."/>
            <person name="Xiao X."/>
            <person name="Peng D."/>
            <person name="Wang G."/>
            <person name="Xiao Y."/>
        </authorList>
    </citation>
    <scope>NUCLEOTIDE SEQUENCE [LARGE SCALE GENOMIC DNA]</scope>
    <source>
        <strain evidence="2 3">36-1</strain>
    </source>
</reference>
<dbReference type="AlphaFoldDB" id="A0A2U3ER78"/>
<gene>
    <name evidence="2" type="ORF">PCL_04197</name>
</gene>
<proteinExistence type="predicted"/>